<keyword evidence="4 7" id="KW-1133">Transmembrane helix</keyword>
<dbReference type="EMBL" id="SPKJ01000009">
    <property type="protein sequence ID" value="MYZ47079.1"/>
    <property type="molecule type" value="Genomic_DNA"/>
</dbReference>
<feature type="transmembrane region" description="Helical" evidence="7">
    <location>
        <begin position="319"/>
        <end position="342"/>
    </location>
</feature>
<dbReference type="OrthoDB" id="9809785at2"/>
<evidence type="ECO:0000256" key="2">
    <source>
        <dbReference type="ARBA" id="ARBA00022475"/>
    </source>
</evidence>
<dbReference type="AlphaFoldDB" id="A0A964T2G8"/>
<protein>
    <submittedName>
        <fullName evidence="8">ABC transporter permease</fullName>
    </submittedName>
</protein>
<dbReference type="GO" id="GO:0022857">
    <property type="term" value="F:transmembrane transporter activity"/>
    <property type="evidence" value="ECO:0007669"/>
    <property type="project" value="InterPro"/>
</dbReference>
<evidence type="ECO:0000313" key="8">
    <source>
        <dbReference type="EMBL" id="MYZ47079.1"/>
    </source>
</evidence>
<sequence length="379" mass="39266">MIRVRLERREVTPAWLQVAIPIASVLVTLVLCAALVRAAGADVIEAYRILLLSTFRSGYDVQDTLVKAAPLLFTGLAVLVAFRAKFWNIGAEGQLMAGAVAACFVGERTFLPAVSLVPLMIVSAALFGALWALLPALLKVRLKVDDVVTTLLLNFIMLYGVTALLEGPWRDPKSGYPNAPSVRIEAEFPLVPGLGVHLGVALALAAALLVWWMMSRTTLGFRIRAVGHNPAAAAYAGIGVGRVILTAALVSGALAGLAGAGEVGGVRFQVTSDLSSGYGYAGIVVATLAELNPLGAVPAALFFAIVFNGAGTMARATGVPIYLADVIQGVALVTMVAGRLFATYRPRLVRPLAPAPAPGPEATPSPLAGRGGGVAAEGR</sequence>
<evidence type="ECO:0000256" key="4">
    <source>
        <dbReference type="ARBA" id="ARBA00022989"/>
    </source>
</evidence>
<dbReference type="InterPro" id="IPR001851">
    <property type="entry name" value="ABC_transp_permease"/>
</dbReference>
<comment type="caution">
    <text evidence="8">The sequence shown here is derived from an EMBL/GenBank/DDBJ whole genome shotgun (WGS) entry which is preliminary data.</text>
</comment>
<evidence type="ECO:0000256" key="7">
    <source>
        <dbReference type="SAM" id="Phobius"/>
    </source>
</evidence>
<keyword evidence="3 7" id="KW-0812">Transmembrane</keyword>
<dbReference type="Proteomes" id="UP000773614">
    <property type="component" value="Unassembled WGS sequence"/>
</dbReference>
<gene>
    <name evidence="8" type="ORF">E4O86_05060</name>
</gene>
<feature type="region of interest" description="Disordered" evidence="6">
    <location>
        <begin position="355"/>
        <end position="379"/>
    </location>
</feature>
<evidence type="ECO:0000256" key="6">
    <source>
        <dbReference type="SAM" id="MobiDB-lite"/>
    </source>
</evidence>
<proteinExistence type="predicted"/>
<feature type="compositionally biased region" description="Gly residues" evidence="6">
    <location>
        <begin position="369"/>
        <end position="379"/>
    </location>
</feature>
<dbReference type="PANTHER" id="PTHR47089">
    <property type="entry name" value="ABC TRANSPORTER, PERMEASE PROTEIN"/>
    <property type="match status" value="1"/>
</dbReference>
<dbReference type="RefSeq" id="WP_161139426.1">
    <property type="nucleotide sequence ID" value="NZ_SPKJ01000009.1"/>
</dbReference>
<accession>A0A964T2G8</accession>
<evidence type="ECO:0000256" key="1">
    <source>
        <dbReference type="ARBA" id="ARBA00004651"/>
    </source>
</evidence>
<organism evidence="8 9">
    <name type="scientific">Propylenella binzhouense</name>
    <dbReference type="NCBI Taxonomy" id="2555902"/>
    <lineage>
        <taxon>Bacteria</taxon>
        <taxon>Pseudomonadati</taxon>
        <taxon>Pseudomonadota</taxon>
        <taxon>Alphaproteobacteria</taxon>
        <taxon>Hyphomicrobiales</taxon>
        <taxon>Propylenellaceae</taxon>
        <taxon>Propylenella</taxon>
    </lineage>
</organism>
<feature type="transmembrane region" description="Helical" evidence="7">
    <location>
        <begin position="117"/>
        <end position="138"/>
    </location>
</feature>
<feature type="transmembrane region" description="Helical" evidence="7">
    <location>
        <begin position="64"/>
        <end position="82"/>
    </location>
</feature>
<feature type="transmembrane region" description="Helical" evidence="7">
    <location>
        <begin position="189"/>
        <end position="212"/>
    </location>
</feature>
<evidence type="ECO:0000256" key="3">
    <source>
        <dbReference type="ARBA" id="ARBA00022692"/>
    </source>
</evidence>
<reference evidence="8" key="1">
    <citation type="submission" date="2019-03" db="EMBL/GenBank/DDBJ databases">
        <title>Afifella sp. nov., isolated from activated sludge.</title>
        <authorList>
            <person name="Li Q."/>
            <person name="Liu Y."/>
        </authorList>
    </citation>
    <scope>NUCLEOTIDE SEQUENCE</scope>
    <source>
        <strain evidence="8">L72</strain>
    </source>
</reference>
<comment type="subcellular location">
    <subcellularLocation>
        <location evidence="1">Cell membrane</location>
        <topology evidence="1">Multi-pass membrane protein</topology>
    </subcellularLocation>
</comment>
<evidence type="ECO:0000313" key="9">
    <source>
        <dbReference type="Proteomes" id="UP000773614"/>
    </source>
</evidence>
<evidence type="ECO:0000256" key="5">
    <source>
        <dbReference type="ARBA" id="ARBA00023136"/>
    </source>
</evidence>
<dbReference type="CDD" id="cd06580">
    <property type="entry name" value="TM_PBP1_transp_TpRbsC_like"/>
    <property type="match status" value="1"/>
</dbReference>
<name>A0A964T2G8_9HYPH</name>
<keyword evidence="9" id="KW-1185">Reference proteome</keyword>
<feature type="transmembrane region" description="Helical" evidence="7">
    <location>
        <begin position="278"/>
        <end position="307"/>
    </location>
</feature>
<feature type="transmembrane region" description="Helical" evidence="7">
    <location>
        <begin position="94"/>
        <end position="111"/>
    </location>
</feature>
<feature type="transmembrane region" description="Helical" evidence="7">
    <location>
        <begin position="233"/>
        <end position="258"/>
    </location>
</feature>
<keyword evidence="5 7" id="KW-0472">Membrane</keyword>
<dbReference type="GO" id="GO:0005886">
    <property type="term" value="C:plasma membrane"/>
    <property type="evidence" value="ECO:0007669"/>
    <property type="project" value="UniProtKB-SubCell"/>
</dbReference>
<dbReference type="Pfam" id="PF02653">
    <property type="entry name" value="BPD_transp_2"/>
    <property type="match status" value="1"/>
</dbReference>
<dbReference type="PANTHER" id="PTHR47089:SF1">
    <property type="entry name" value="GUANOSINE ABC TRANSPORTER PERMEASE PROTEIN NUPP"/>
    <property type="match status" value="1"/>
</dbReference>
<keyword evidence="2" id="KW-1003">Cell membrane</keyword>
<feature type="transmembrane region" description="Helical" evidence="7">
    <location>
        <begin position="150"/>
        <end position="169"/>
    </location>
</feature>